<dbReference type="EMBL" id="JAGSOY010000013">
    <property type="protein sequence ID" value="MBU2711006.1"/>
    <property type="molecule type" value="Genomic_DNA"/>
</dbReference>
<comment type="caution">
    <text evidence="3">The sequence shown here is derived from an EMBL/GenBank/DDBJ whole genome shotgun (WGS) entry which is preliminary data.</text>
</comment>
<dbReference type="SUPFAM" id="SSF51569">
    <property type="entry name" value="Aldolase"/>
    <property type="match status" value="1"/>
</dbReference>
<dbReference type="Gene3D" id="3.20.20.70">
    <property type="entry name" value="Aldolase class I"/>
    <property type="match status" value="1"/>
</dbReference>
<evidence type="ECO:0000313" key="3">
    <source>
        <dbReference type="EMBL" id="MBU2711006.1"/>
    </source>
</evidence>
<dbReference type="InterPro" id="IPR001585">
    <property type="entry name" value="TAL/FSA"/>
</dbReference>
<dbReference type="PANTHER" id="PTHR10683">
    <property type="entry name" value="TRANSALDOLASE"/>
    <property type="match status" value="1"/>
</dbReference>
<dbReference type="Pfam" id="PF00923">
    <property type="entry name" value="TAL_FSA"/>
    <property type="match status" value="1"/>
</dbReference>
<evidence type="ECO:0000313" key="4">
    <source>
        <dbReference type="Proteomes" id="UP000690515"/>
    </source>
</evidence>
<accession>A0ABS5ZAC5</accession>
<dbReference type="RefSeq" id="WP_215819169.1">
    <property type="nucleotide sequence ID" value="NZ_JAGSOY010000013.1"/>
</dbReference>
<dbReference type="InterPro" id="IPR018225">
    <property type="entry name" value="Transaldolase_AS"/>
</dbReference>
<dbReference type="InterPro" id="IPR013785">
    <property type="entry name" value="Aldolase_TIM"/>
</dbReference>
<dbReference type="InterPro" id="IPR033919">
    <property type="entry name" value="TSA/FSA_arc/bac"/>
</dbReference>
<name>A0ABS5ZAC5_9GAMM</name>
<keyword evidence="2" id="KW-0704">Schiff base</keyword>
<dbReference type="Proteomes" id="UP000690515">
    <property type="component" value="Unassembled WGS sequence"/>
</dbReference>
<reference evidence="3 4" key="1">
    <citation type="submission" date="2021-04" db="EMBL/GenBank/DDBJ databases">
        <authorList>
            <person name="Pira H."/>
            <person name="Risdian C."/>
            <person name="Wink J."/>
        </authorList>
    </citation>
    <scope>NUCLEOTIDE SEQUENCE [LARGE SCALE GENOMIC DNA]</scope>
    <source>
        <strain evidence="3 4">WH53</strain>
    </source>
</reference>
<gene>
    <name evidence="3" type="ORF">KCG35_08040</name>
</gene>
<keyword evidence="4" id="KW-1185">Reference proteome</keyword>
<proteinExistence type="predicted"/>
<dbReference type="PROSITE" id="PS01054">
    <property type="entry name" value="TRANSALDOLASE_1"/>
    <property type="match status" value="1"/>
</dbReference>
<evidence type="ECO:0000256" key="1">
    <source>
        <dbReference type="ARBA" id="ARBA00004496"/>
    </source>
</evidence>
<evidence type="ECO:0000256" key="2">
    <source>
        <dbReference type="ARBA" id="ARBA00023270"/>
    </source>
</evidence>
<dbReference type="PANTHER" id="PTHR10683:SF40">
    <property type="entry name" value="FRUCTOSE-6-PHOSPHATE ALDOLASE 1-RELATED"/>
    <property type="match status" value="1"/>
</dbReference>
<comment type="subcellular location">
    <subcellularLocation>
        <location evidence="1">Cytoplasm</location>
    </subcellularLocation>
</comment>
<dbReference type="PROSITE" id="PS00958">
    <property type="entry name" value="TRANSALDOLASE_2"/>
    <property type="match status" value="1"/>
</dbReference>
<sequence length="224" mass="24120">MVELYLDSADIDDILSLHTKVKLSGVTTNPSILAKSNCGVNHLLSTLNTQLEPPCRFFVQTISTTVEGIISEAKKLHSLPYNIVVKVPATEAGLAAIKALKKDNISVLATAIYTTAQGFLAAHNGADYIAPYVNRIAQMGGDGIGVVSKLQKLITTANINCKILAASFKSVQQVVSVLEEGVKAITLPCDIMQAMYTHPAVNIAVDEFNEHWQSTFANQLSYES</sequence>
<organism evidence="3 4">
    <name type="scientific">Zooshikella harenae</name>
    <dbReference type="NCBI Taxonomy" id="2827238"/>
    <lineage>
        <taxon>Bacteria</taxon>
        <taxon>Pseudomonadati</taxon>
        <taxon>Pseudomonadota</taxon>
        <taxon>Gammaproteobacteria</taxon>
        <taxon>Oceanospirillales</taxon>
        <taxon>Zooshikellaceae</taxon>
        <taxon>Zooshikella</taxon>
    </lineage>
</organism>
<protein>
    <submittedName>
        <fullName evidence="3">Fructose-6-phosphate aldolase</fullName>
    </submittedName>
</protein>
<dbReference type="CDD" id="cd00956">
    <property type="entry name" value="Transaldolase_FSA"/>
    <property type="match status" value="1"/>
</dbReference>